<evidence type="ECO:0000313" key="1">
    <source>
        <dbReference type="EMBL" id="CAG8700492.1"/>
    </source>
</evidence>
<gene>
    <name evidence="1" type="ORF">DHETER_LOCUS11728</name>
</gene>
<organism evidence="1 2">
    <name type="scientific">Dentiscutata heterogama</name>
    <dbReference type="NCBI Taxonomy" id="1316150"/>
    <lineage>
        <taxon>Eukaryota</taxon>
        <taxon>Fungi</taxon>
        <taxon>Fungi incertae sedis</taxon>
        <taxon>Mucoromycota</taxon>
        <taxon>Glomeromycotina</taxon>
        <taxon>Glomeromycetes</taxon>
        <taxon>Diversisporales</taxon>
        <taxon>Gigasporaceae</taxon>
        <taxon>Dentiscutata</taxon>
    </lineage>
</organism>
<name>A0ACA9PHC7_9GLOM</name>
<proteinExistence type="predicted"/>
<comment type="caution">
    <text evidence="1">The sequence shown here is derived from an EMBL/GenBank/DDBJ whole genome shotgun (WGS) entry which is preliminary data.</text>
</comment>
<keyword evidence="2" id="KW-1185">Reference proteome</keyword>
<evidence type="ECO:0000313" key="2">
    <source>
        <dbReference type="Proteomes" id="UP000789702"/>
    </source>
</evidence>
<sequence length="233" mass="26894">MSNLKTLDAVTGKHDNYAWVSIFNELFDSKYTTLHQLTGWFDIEDSEIWEKYVLDIVQKYINEGHYIFEAGCGCGAILDPIQKHFKNVTISGVDGSDRAIQHLRRHVAVNTNNNNFFVGTIPYALSVIESGQYDVTISHSVFQYISKQNALLTVDEMLRITKPGGVVIIGDICNEDYKEDTEFAMKQHWGEDYQSKLPGYLYLPKSFWKCYEDRCDVIVCNSSVEEYWRKKSR</sequence>
<accession>A0ACA9PHC7</accession>
<feature type="non-terminal residue" evidence="1">
    <location>
        <position position="233"/>
    </location>
</feature>
<protein>
    <submittedName>
        <fullName evidence="1">4608_t:CDS:1</fullName>
    </submittedName>
</protein>
<dbReference type="Proteomes" id="UP000789702">
    <property type="component" value="Unassembled WGS sequence"/>
</dbReference>
<reference evidence="1" key="1">
    <citation type="submission" date="2021-06" db="EMBL/GenBank/DDBJ databases">
        <authorList>
            <person name="Kallberg Y."/>
            <person name="Tangrot J."/>
            <person name="Rosling A."/>
        </authorList>
    </citation>
    <scope>NUCLEOTIDE SEQUENCE</scope>
    <source>
        <strain evidence="1">IL203A</strain>
    </source>
</reference>
<dbReference type="EMBL" id="CAJVPU010026591">
    <property type="protein sequence ID" value="CAG8700492.1"/>
    <property type="molecule type" value="Genomic_DNA"/>
</dbReference>